<evidence type="ECO:0008006" key="3">
    <source>
        <dbReference type="Google" id="ProtNLM"/>
    </source>
</evidence>
<organism evidence="1 2">
    <name type="scientific">Ancylobacter crimeensis</name>
    <dbReference type="NCBI Taxonomy" id="2579147"/>
    <lineage>
        <taxon>Bacteria</taxon>
        <taxon>Pseudomonadati</taxon>
        <taxon>Pseudomonadota</taxon>
        <taxon>Alphaproteobacteria</taxon>
        <taxon>Hyphomicrobiales</taxon>
        <taxon>Xanthobacteraceae</taxon>
        <taxon>Ancylobacter</taxon>
    </lineage>
</organism>
<name>A0ABT0DGI7_9HYPH</name>
<gene>
    <name evidence="1" type="ORF">MWN34_19400</name>
</gene>
<dbReference type="Proteomes" id="UP001203284">
    <property type="component" value="Unassembled WGS sequence"/>
</dbReference>
<dbReference type="RefSeq" id="WP_247030965.1">
    <property type="nucleotide sequence ID" value="NZ_JALKCH010000020.1"/>
</dbReference>
<protein>
    <recommendedName>
        <fullName evidence="3">GNAT family N-acetyltransferase</fullName>
    </recommendedName>
</protein>
<accession>A0ABT0DGI7</accession>
<dbReference type="EMBL" id="JALKCH010000020">
    <property type="protein sequence ID" value="MCK0199070.1"/>
    <property type="molecule type" value="Genomic_DNA"/>
</dbReference>
<sequence length="104" mass="11705">MTRHIETFDAIWNGIRLAITWEPHWLSTGDSLGWDTAHLEIEAVSPDRAMLPITETGFRSHFTTAEVIESYGGPVAFVRAWLDEEAAAPAWKQHVASARQLTLF</sequence>
<comment type="caution">
    <text evidence="1">The sequence shown here is derived from an EMBL/GenBank/DDBJ whole genome shotgun (WGS) entry which is preliminary data.</text>
</comment>
<proteinExistence type="predicted"/>
<evidence type="ECO:0000313" key="2">
    <source>
        <dbReference type="Proteomes" id="UP001203284"/>
    </source>
</evidence>
<evidence type="ECO:0000313" key="1">
    <source>
        <dbReference type="EMBL" id="MCK0199070.1"/>
    </source>
</evidence>
<keyword evidence="2" id="KW-1185">Reference proteome</keyword>
<reference evidence="1 2" key="1">
    <citation type="submission" date="2022-04" db="EMBL/GenBank/DDBJ databases">
        <authorList>
            <person name="Grouzdev D.S."/>
            <person name="Pantiukh K.S."/>
            <person name="Krutkina M.S."/>
        </authorList>
    </citation>
    <scope>NUCLEOTIDE SEQUENCE [LARGE SCALE GENOMIC DNA]</scope>
    <source>
        <strain evidence="1 2">6x-1</strain>
    </source>
</reference>